<evidence type="ECO:0000256" key="2">
    <source>
        <dbReference type="ARBA" id="ARBA00005434"/>
    </source>
</evidence>
<dbReference type="SUPFAM" id="SSF50978">
    <property type="entry name" value="WD40 repeat-like"/>
    <property type="match status" value="1"/>
</dbReference>
<name>A0A7R9BUH6_9CRUS</name>
<evidence type="ECO:0000313" key="8">
    <source>
        <dbReference type="Proteomes" id="UP000678499"/>
    </source>
</evidence>
<dbReference type="InterPro" id="IPR015943">
    <property type="entry name" value="WD40/YVTN_repeat-like_dom_sf"/>
</dbReference>
<feature type="compositionally biased region" description="Basic and acidic residues" evidence="6">
    <location>
        <begin position="99"/>
        <end position="108"/>
    </location>
</feature>
<protein>
    <recommendedName>
        <fullName evidence="3">WD repeat-containing protein 76</fullName>
    </recommendedName>
</protein>
<dbReference type="SMART" id="SM00320">
    <property type="entry name" value="WD40"/>
    <property type="match status" value="3"/>
</dbReference>
<sequence length="1042" mass="117388">MLKAPMIKLSSVKLKNEKKSPENQASDVNSLSSGLTDVEFYGNAVPDEIAKKRPLVVPMPPRRSARSLGTGSPQKRANKPKAAKRSRRGSEASNESDEWDPKKTSDKKGKSRKATKKIKGLEDFIEESSESEKDVPEDGSYSRKRAFKQSTLEEEAENDDEDSEPELGTFEALHMESLKAKEEFLKMLNVGELKEPERPPKIKTKRLPKVKEKVFEQMPSRRSARLNFIEPKEKEALPDVKRYEEPKIKRNTESVKLGMGLADLEYFHEDSGIPTTPEPSYRVNLILKEYMKALRMFSLFPSYSRKIVKSRITSIAIHPDEEEVLGAIGDKLGYIGIFKPEDDMYNFDFHIHNNNVSGLTFNPWKPKQLFSCGYDGVFRMLDMTRDSFDVVHAETEDESWYSGMGILDPNSLVLARGNGDLLVIDTRTPQSPTMTIDCSEEALKCISLHPTEPHYFALGTRFGSCVFGDMRQAKKAVLSVYDDKRSVSGISFSGTGKYAVSVSFADTVSIYNSEATLKLGAGDGGKQPVSRWKHNNQTGRWLTGLRACWCPGRDDCFWLGSMNYPRSIDCFDIDGKLIHQLTDDKQFGMTICSLIAVHPMRNMIFGANSTGNLLEASKWRNDSAMTLRQICLKFISERLVQLTKLRPNPDYPGEDEMLFRSPLQCYLNCGVADDILEAVASQKFLTNSSMALFQPKCAYLESVVISDASNLSPVGLKNLRGHQLKSLVCHDLKIPVSVLICTMNDVTRRTLAHLSVSKCRFNKNDYYLFVPLSQLRNLRVLDVSQTDFNTQGLELVTKDLRHLVHLDISETDVDDIRPLRNIRRGQLKFLNLYNLMRPSFPVTFSVVSDLSGLTFLDLSNDGEEADETGTGVSLEILNVFLHNPTFLPALQHLDLSGFPFPLAPALNKFVLARPTLKFLGLSMTTMCYDDAFTCRDNDMTITGCATKVQVLNSLRYYRSRHVFVQSALHQLFTFTNAFVYEFKPKAEALNLVLDAMEQHQLQSRIQMAATACVYNLSKGENCREISPCSLRLAEKLFADAVQ</sequence>
<comment type="similarity">
    <text evidence="2">Belongs to the WD repeat DDB2/WDR76 family.</text>
</comment>
<dbReference type="GO" id="GO:2000001">
    <property type="term" value="P:regulation of DNA damage checkpoint"/>
    <property type="evidence" value="ECO:0007669"/>
    <property type="project" value="TreeGrafter"/>
</dbReference>
<comment type="function">
    <text evidence="1">Specifically binds 5-hydroxymethylcytosine (5hmC), suggesting that it acts as a specific reader of 5hmC.</text>
</comment>
<evidence type="ECO:0000256" key="3">
    <source>
        <dbReference type="ARBA" id="ARBA00021234"/>
    </source>
</evidence>
<dbReference type="EMBL" id="CAJPEX010002383">
    <property type="protein sequence ID" value="CAG0920920.1"/>
    <property type="molecule type" value="Genomic_DNA"/>
</dbReference>
<feature type="region of interest" description="Disordered" evidence="6">
    <location>
        <begin position="1"/>
        <end position="169"/>
    </location>
</feature>
<feature type="compositionally biased region" description="Basic residues" evidence="6">
    <location>
        <begin position="109"/>
        <end position="118"/>
    </location>
</feature>
<dbReference type="Gene3D" id="3.80.10.10">
    <property type="entry name" value="Ribonuclease Inhibitor"/>
    <property type="match status" value="1"/>
</dbReference>
<feature type="compositionally biased region" description="Polar residues" evidence="6">
    <location>
        <begin position="22"/>
        <end position="35"/>
    </location>
</feature>
<keyword evidence="4" id="KW-0853">WD repeat</keyword>
<dbReference type="OrthoDB" id="9890280at2759"/>
<evidence type="ECO:0000256" key="4">
    <source>
        <dbReference type="ARBA" id="ARBA00022574"/>
    </source>
</evidence>
<feature type="compositionally biased region" description="Basic residues" evidence="6">
    <location>
        <begin position="76"/>
        <end position="87"/>
    </location>
</feature>
<evidence type="ECO:0000256" key="5">
    <source>
        <dbReference type="ARBA" id="ARBA00022737"/>
    </source>
</evidence>
<dbReference type="InterPro" id="IPR036322">
    <property type="entry name" value="WD40_repeat_dom_sf"/>
</dbReference>
<reference evidence="7" key="1">
    <citation type="submission" date="2020-11" db="EMBL/GenBank/DDBJ databases">
        <authorList>
            <person name="Tran Van P."/>
        </authorList>
    </citation>
    <scope>NUCLEOTIDE SEQUENCE</scope>
</reference>
<dbReference type="AlphaFoldDB" id="A0A7R9BUH6"/>
<accession>A0A7R9BUH6</accession>
<gene>
    <name evidence="7" type="ORF">NMOB1V02_LOCUS8425</name>
</gene>
<dbReference type="Gene3D" id="2.130.10.10">
    <property type="entry name" value="YVTN repeat-like/Quinoprotein amine dehydrogenase"/>
    <property type="match status" value="1"/>
</dbReference>
<dbReference type="PANTHER" id="PTHR14773:SF0">
    <property type="entry name" value="WD REPEAT-CONTAINING PROTEIN 76"/>
    <property type="match status" value="1"/>
</dbReference>
<keyword evidence="8" id="KW-1185">Reference proteome</keyword>
<dbReference type="GO" id="GO:0003677">
    <property type="term" value="F:DNA binding"/>
    <property type="evidence" value="ECO:0007669"/>
    <property type="project" value="TreeGrafter"/>
</dbReference>
<dbReference type="InterPro" id="IPR050853">
    <property type="entry name" value="WD_repeat_DNA-damage-binding"/>
</dbReference>
<dbReference type="InterPro" id="IPR032675">
    <property type="entry name" value="LRR_dom_sf"/>
</dbReference>
<dbReference type="SUPFAM" id="SSF52047">
    <property type="entry name" value="RNI-like"/>
    <property type="match status" value="1"/>
</dbReference>
<dbReference type="GO" id="GO:0005634">
    <property type="term" value="C:nucleus"/>
    <property type="evidence" value="ECO:0007669"/>
    <property type="project" value="TreeGrafter"/>
</dbReference>
<dbReference type="Proteomes" id="UP000678499">
    <property type="component" value="Unassembled WGS sequence"/>
</dbReference>
<feature type="compositionally biased region" description="Acidic residues" evidence="6">
    <location>
        <begin position="152"/>
        <end position="165"/>
    </location>
</feature>
<evidence type="ECO:0000313" key="7">
    <source>
        <dbReference type="EMBL" id="CAD7280768.1"/>
    </source>
</evidence>
<organism evidence="7">
    <name type="scientific">Notodromas monacha</name>
    <dbReference type="NCBI Taxonomy" id="399045"/>
    <lineage>
        <taxon>Eukaryota</taxon>
        <taxon>Metazoa</taxon>
        <taxon>Ecdysozoa</taxon>
        <taxon>Arthropoda</taxon>
        <taxon>Crustacea</taxon>
        <taxon>Oligostraca</taxon>
        <taxon>Ostracoda</taxon>
        <taxon>Podocopa</taxon>
        <taxon>Podocopida</taxon>
        <taxon>Cypridocopina</taxon>
        <taxon>Cypridoidea</taxon>
        <taxon>Cyprididae</taxon>
        <taxon>Notodromas</taxon>
    </lineage>
</organism>
<keyword evidence="5" id="KW-0677">Repeat</keyword>
<dbReference type="PANTHER" id="PTHR14773">
    <property type="entry name" value="WD REPEAT-CONTAINING PROTEIN 76"/>
    <property type="match status" value="1"/>
</dbReference>
<evidence type="ECO:0000256" key="6">
    <source>
        <dbReference type="SAM" id="MobiDB-lite"/>
    </source>
</evidence>
<dbReference type="InterPro" id="IPR001680">
    <property type="entry name" value="WD40_rpt"/>
</dbReference>
<proteinExistence type="inferred from homology"/>
<evidence type="ECO:0000256" key="1">
    <source>
        <dbReference type="ARBA" id="ARBA00002530"/>
    </source>
</evidence>
<dbReference type="EMBL" id="OA884420">
    <property type="protein sequence ID" value="CAD7280768.1"/>
    <property type="molecule type" value="Genomic_DNA"/>
</dbReference>